<organism evidence="2 3">
    <name type="scientific">Streptomyces orinoci</name>
    <name type="common">Streptoverticillium orinoci</name>
    <dbReference type="NCBI Taxonomy" id="67339"/>
    <lineage>
        <taxon>Bacteria</taxon>
        <taxon>Bacillati</taxon>
        <taxon>Actinomycetota</taxon>
        <taxon>Actinomycetes</taxon>
        <taxon>Kitasatosporales</taxon>
        <taxon>Streptomycetaceae</taxon>
        <taxon>Streptomyces</taxon>
    </lineage>
</organism>
<keyword evidence="1" id="KW-0472">Membrane</keyword>
<evidence type="ECO:0000256" key="1">
    <source>
        <dbReference type="SAM" id="Phobius"/>
    </source>
</evidence>
<reference evidence="2 3" key="1">
    <citation type="submission" date="2024-06" db="EMBL/GenBank/DDBJ databases">
        <title>The Natural Products Discovery Center: Release of the First 8490 Sequenced Strains for Exploring Actinobacteria Biosynthetic Diversity.</title>
        <authorList>
            <person name="Kalkreuter E."/>
            <person name="Kautsar S.A."/>
            <person name="Yang D."/>
            <person name="Bader C.D."/>
            <person name="Teijaro C.N."/>
            <person name="Fluegel L."/>
            <person name="Davis C.M."/>
            <person name="Simpson J.R."/>
            <person name="Lauterbach L."/>
            <person name="Steele A.D."/>
            <person name="Gui C."/>
            <person name="Meng S."/>
            <person name="Li G."/>
            <person name="Viehrig K."/>
            <person name="Ye F."/>
            <person name="Su P."/>
            <person name="Kiefer A.F."/>
            <person name="Nichols A."/>
            <person name="Cepeda A.J."/>
            <person name="Yan W."/>
            <person name="Fan B."/>
            <person name="Jiang Y."/>
            <person name="Adhikari A."/>
            <person name="Zheng C.-J."/>
            <person name="Schuster L."/>
            <person name="Cowan T.M."/>
            <person name="Smanski M.J."/>
            <person name="Chevrette M.G."/>
            <person name="De Carvalho L.P.S."/>
            <person name="Shen B."/>
        </authorList>
    </citation>
    <scope>NUCLEOTIDE SEQUENCE [LARGE SCALE GENOMIC DNA]</scope>
    <source>
        <strain evidence="2 3">NPDC052347</strain>
    </source>
</reference>
<accession>A0ABV3K7W5</accession>
<evidence type="ECO:0008006" key="4">
    <source>
        <dbReference type="Google" id="ProtNLM"/>
    </source>
</evidence>
<feature type="transmembrane region" description="Helical" evidence="1">
    <location>
        <begin position="6"/>
        <end position="23"/>
    </location>
</feature>
<dbReference type="Proteomes" id="UP001552594">
    <property type="component" value="Unassembled WGS sequence"/>
</dbReference>
<keyword evidence="3" id="KW-1185">Reference proteome</keyword>
<gene>
    <name evidence="2" type="ORF">AB0L16_30025</name>
</gene>
<evidence type="ECO:0000313" key="2">
    <source>
        <dbReference type="EMBL" id="MEV5510614.1"/>
    </source>
</evidence>
<dbReference type="EMBL" id="JBFAUK010000036">
    <property type="protein sequence ID" value="MEV5510614.1"/>
    <property type="molecule type" value="Genomic_DNA"/>
</dbReference>
<dbReference type="RefSeq" id="WP_161968585.1">
    <property type="nucleotide sequence ID" value="NZ_JBFAUK010000036.1"/>
</dbReference>
<evidence type="ECO:0000313" key="3">
    <source>
        <dbReference type="Proteomes" id="UP001552594"/>
    </source>
</evidence>
<comment type="caution">
    <text evidence="2">The sequence shown here is derived from an EMBL/GenBank/DDBJ whole genome shotgun (WGS) entry which is preliminary data.</text>
</comment>
<keyword evidence="1" id="KW-0812">Transmembrane</keyword>
<keyword evidence="1" id="KW-1133">Transmembrane helix</keyword>
<protein>
    <recommendedName>
        <fullName evidence="4">Hok/Gef family protein</fullName>
    </recommendedName>
</protein>
<proteinExistence type="predicted"/>
<name>A0ABV3K7W5_STRON</name>
<sequence>MLKIAAVAMAAVAVVSLVILTLFSHRCELRLIEPGMDGAHCGAVAVEQE</sequence>